<dbReference type="InterPro" id="IPR004263">
    <property type="entry name" value="Exostosin"/>
</dbReference>
<accession>A0A3P7PXM7</accession>
<protein>
    <recommendedName>
        <fullName evidence="6">Glycosyl transferase 64 domain-containing protein</fullName>
    </recommendedName>
</protein>
<reference evidence="7 8" key="1">
    <citation type="submission" date="2018-11" db="EMBL/GenBank/DDBJ databases">
        <authorList>
            <consortium name="Pathogen Informatics"/>
        </authorList>
    </citation>
    <scope>NUCLEOTIDE SEQUENCE [LARGE SCALE GENOMIC DNA]</scope>
</reference>
<feature type="domain" description="Glycosyl transferase 64" evidence="6">
    <location>
        <begin position="10"/>
        <end position="79"/>
    </location>
</feature>
<evidence type="ECO:0000256" key="4">
    <source>
        <dbReference type="ARBA" id="ARBA00023136"/>
    </source>
</evidence>
<dbReference type="Gene3D" id="3.90.550.10">
    <property type="entry name" value="Spore Coat Polysaccharide Biosynthesis Protein SpsA, Chain A"/>
    <property type="match status" value="1"/>
</dbReference>
<proteinExistence type="inferred from homology"/>
<dbReference type="EMBL" id="UYRT01080497">
    <property type="protein sequence ID" value="VDN22856.1"/>
    <property type="molecule type" value="Genomic_DNA"/>
</dbReference>
<organism evidence="7 8">
    <name type="scientific">Gongylonema pulchrum</name>
    <dbReference type="NCBI Taxonomy" id="637853"/>
    <lineage>
        <taxon>Eukaryota</taxon>
        <taxon>Metazoa</taxon>
        <taxon>Ecdysozoa</taxon>
        <taxon>Nematoda</taxon>
        <taxon>Chromadorea</taxon>
        <taxon>Rhabditida</taxon>
        <taxon>Spirurina</taxon>
        <taxon>Spiruromorpha</taxon>
        <taxon>Spiruroidea</taxon>
        <taxon>Gongylonematidae</taxon>
        <taxon>Gongylonema</taxon>
    </lineage>
</organism>
<dbReference type="Proteomes" id="UP000271098">
    <property type="component" value="Unassembled WGS sequence"/>
</dbReference>
<evidence type="ECO:0000259" key="6">
    <source>
        <dbReference type="Pfam" id="PF09258"/>
    </source>
</evidence>
<dbReference type="SUPFAM" id="SSF53448">
    <property type="entry name" value="Nucleotide-diphospho-sugar transferases"/>
    <property type="match status" value="1"/>
</dbReference>
<dbReference type="OrthoDB" id="5954868at2759"/>
<evidence type="ECO:0000256" key="3">
    <source>
        <dbReference type="ARBA" id="ARBA00022679"/>
    </source>
</evidence>
<dbReference type="GO" id="GO:0005789">
    <property type="term" value="C:endoplasmic reticulum membrane"/>
    <property type="evidence" value="ECO:0007669"/>
    <property type="project" value="UniProtKB-SubCell"/>
</dbReference>
<dbReference type="GO" id="GO:1901135">
    <property type="term" value="P:carbohydrate derivative metabolic process"/>
    <property type="evidence" value="ECO:0007669"/>
    <property type="project" value="UniProtKB-ARBA"/>
</dbReference>
<comment type="subcellular location">
    <subcellularLocation>
        <location evidence="1">Endoplasmic reticulum membrane</location>
        <topology evidence="1">Single-pass type II membrane protein</topology>
    </subcellularLocation>
</comment>
<dbReference type="InterPro" id="IPR015338">
    <property type="entry name" value="GT64_dom"/>
</dbReference>
<evidence type="ECO:0000313" key="8">
    <source>
        <dbReference type="Proteomes" id="UP000271098"/>
    </source>
</evidence>
<evidence type="ECO:0000256" key="5">
    <source>
        <dbReference type="ARBA" id="ARBA00023157"/>
    </source>
</evidence>
<keyword evidence="8" id="KW-1185">Reference proteome</keyword>
<comment type="similarity">
    <text evidence="2">Belongs to the glycosyltransferase 47 family.</text>
</comment>
<dbReference type="PANTHER" id="PTHR48261:SF4">
    <property type="entry name" value="EXOSTOSIN LIKE GLYCOSYLTRANSFERASE 3"/>
    <property type="match status" value="1"/>
</dbReference>
<keyword evidence="4" id="KW-0472">Membrane</keyword>
<dbReference type="InterPro" id="IPR029044">
    <property type="entry name" value="Nucleotide-diphossugar_trans"/>
</dbReference>
<dbReference type="Pfam" id="PF09258">
    <property type="entry name" value="Glyco_transf_64"/>
    <property type="match status" value="1"/>
</dbReference>
<sequence length="94" mass="11033">MSMILTGAAFIHKKVDELINCEDLAMNFLVAHITRQPPIKTTSKWTLRSQRHECIRFFTEVYGYNPLLFTQLRADSVLFKTRLPANHQKCFKYV</sequence>
<evidence type="ECO:0000256" key="1">
    <source>
        <dbReference type="ARBA" id="ARBA00004648"/>
    </source>
</evidence>
<dbReference type="AlphaFoldDB" id="A0A3P7PXM7"/>
<evidence type="ECO:0000313" key="7">
    <source>
        <dbReference type="EMBL" id="VDN22856.1"/>
    </source>
</evidence>
<keyword evidence="5" id="KW-1015">Disulfide bond</keyword>
<keyword evidence="3" id="KW-0808">Transferase</keyword>
<evidence type="ECO:0000256" key="2">
    <source>
        <dbReference type="ARBA" id="ARBA00010271"/>
    </source>
</evidence>
<dbReference type="PANTHER" id="PTHR48261">
    <property type="entry name" value="ACETYLGLUCOSAMINYLTRANSFERASE"/>
    <property type="match status" value="1"/>
</dbReference>
<gene>
    <name evidence="7" type="ORF">GPUH_LOCUS13720</name>
</gene>
<name>A0A3P7PXM7_9BILA</name>
<dbReference type="GO" id="GO:0016757">
    <property type="term" value="F:glycosyltransferase activity"/>
    <property type="evidence" value="ECO:0007669"/>
    <property type="project" value="InterPro"/>
</dbReference>